<keyword evidence="2" id="KW-1185">Reference proteome</keyword>
<evidence type="ECO:0000313" key="1">
    <source>
        <dbReference type="EMBL" id="KAJ7537282.1"/>
    </source>
</evidence>
<gene>
    <name evidence="1" type="ORF">O6H91_12G106300</name>
</gene>
<dbReference type="Proteomes" id="UP001162992">
    <property type="component" value="Chromosome 12"/>
</dbReference>
<evidence type="ECO:0000313" key="2">
    <source>
        <dbReference type="Proteomes" id="UP001162992"/>
    </source>
</evidence>
<protein>
    <submittedName>
        <fullName evidence="1">Uncharacterized protein</fullName>
    </submittedName>
</protein>
<reference evidence="2" key="1">
    <citation type="journal article" date="2024" name="Proc. Natl. Acad. Sci. U.S.A.">
        <title>Extraordinary preservation of gene collinearity over three hundred million years revealed in homosporous lycophytes.</title>
        <authorList>
            <person name="Li C."/>
            <person name="Wickell D."/>
            <person name="Kuo L.Y."/>
            <person name="Chen X."/>
            <person name="Nie B."/>
            <person name="Liao X."/>
            <person name="Peng D."/>
            <person name="Ji J."/>
            <person name="Jenkins J."/>
            <person name="Williams M."/>
            <person name="Shu S."/>
            <person name="Plott C."/>
            <person name="Barry K."/>
            <person name="Rajasekar S."/>
            <person name="Grimwood J."/>
            <person name="Han X."/>
            <person name="Sun S."/>
            <person name="Hou Z."/>
            <person name="He W."/>
            <person name="Dai G."/>
            <person name="Sun C."/>
            <person name="Schmutz J."/>
            <person name="Leebens-Mack J.H."/>
            <person name="Li F.W."/>
            <person name="Wang L."/>
        </authorList>
    </citation>
    <scope>NUCLEOTIDE SEQUENCE [LARGE SCALE GENOMIC DNA]</scope>
    <source>
        <strain evidence="2">cv. PW_Plant_1</strain>
    </source>
</reference>
<organism evidence="1 2">
    <name type="scientific">Diphasiastrum complanatum</name>
    <name type="common">Issler's clubmoss</name>
    <name type="synonym">Lycopodium complanatum</name>
    <dbReference type="NCBI Taxonomy" id="34168"/>
    <lineage>
        <taxon>Eukaryota</taxon>
        <taxon>Viridiplantae</taxon>
        <taxon>Streptophyta</taxon>
        <taxon>Embryophyta</taxon>
        <taxon>Tracheophyta</taxon>
        <taxon>Lycopodiopsida</taxon>
        <taxon>Lycopodiales</taxon>
        <taxon>Lycopodiaceae</taxon>
        <taxon>Lycopodioideae</taxon>
        <taxon>Diphasiastrum</taxon>
    </lineage>
</organism>
<dbReference type="EMBL" id="CM055103">
    <property type="protein sequence ID" value="KAJ7537282.1"/>
    <property type="molecule type" value="Genomic_DNA"/>
</dbReference>
<accession>A0ACC2C5J7</accession>
<comment type="caution">
    <text evidence="1">The sequence shown here is derived from an EMBL/GenBank/DDBJ whole genome shotgun (WGS) entry which is preliminary data.</text>
</comment>
<proteinExistence type="predicted"/>
<sequence>MAMASMHRSMVVSLVWTNALLLLVAFVISDDSTNTQVLADINKYRESAGVPLLQYNPGAACMANQVAQQYKNTQCNNVTEADTSPGLESDFPNYLDLLNACKLALLNTTGGQVLADCIPVADLSSAAAIATQNFTLSQEYQKYINMSDYTSAGVGSYNVWFVLVLATNTSSGNYAETNAAQSPYSISCFMSVLLGLTGVLLSV</sequence>
<name>A0ACC2C5J7_DIPCM</name>